<name>A0ABW5PKK5_9BACI</name>
<dbReference type="Pfam" id="PF00881">
    <property type="entry name" value="Nitroreductase"/>
    <property type="match status" value="1"/>
</dbReference>
<accession>A0ABW5PKK5</accession>
<reference evidence="8" key="1">
    <citation type="journal article" date="2019" name="Int. J. Syst. Evol. Microbiol.">
        <title>The Global Catalogue of Microorganisms (GCM) 10K type strain sequencing project: providing services to taxonomists for standard genome sequencing and annotation.</title>
        <authorList>
            <consortium name="The Broad Institute Genomics Platform"/>
            <consortium name="The Broad Institute Genome Sequencing Center for Infectious Disease"/>
            <person name="Wu L."/>
            <person name="Ma J."/>
        </authorList>
    </citation>
    <scope>NUCLEOTIDE SEQUENCE [LARGE SCALE GENOMIC DNA]</scope>
    <source>
        <strain evidence="8">TISTR 2241</strain>
    </source>
</reference>
<evidence type="ECO:0000259" key="6">
    <source>
        <dbReference type="Pfam" id="PF00881"/>
    </source>
</evidence>
<gene>
    <name evidence="7" type="primary">nfsA</name>
    <name evidence="7" type="ORF">ACFSTF_00410</name>
</gene>
<evidence type="ECO:0000256" key="3">
    <source>
        <dbReference type="ARBA" id="ARBA00022643"/>
    </source>
</evidence>
<evidence type="ECO:0000256" key="5">
    <source>
        <dbReference type="PIRNR" id="PIRNR005426"/>
    </source>
</evidence>
<sequence>MNDVLQMMKKHVSVRKYKSEPISEETIEHLVEAAQHAASSNFVQAYSVIAVTDPDIKAECARLTYNNHVKDAAVFFVICADFYRLALAGKKHDVTIHTETTENFLVATVDASLFAQNLTLASESLGYGTCYIGSVRNNIEKISDLLKLPEYVFPLVGLTVGIPDERQHVKPRLPRKAVLHQNAYDQSDYSQLLEEYDEIIKDYYQSRLSNQKDSTWTESMSAYLSKKNRIYMKDYLASQGFKLE</sequence>
<evidence type="ECO:0000313" key="8">
    <source>
        <dbReference type="Proteomes" id="UP001597458"/>
    </source>
</evidence>
<comment type="similarity">
    <text evidence="1 5">Belongs to the flavin oxidoreductase frp family.</text>
</comment>
<evidence type="ECO:0000256" key="1">
    <source>
        <dbReference type="ARBA" id="ARBA00008366"/>
    </source>
</evidence>
<dbReference type="EMBL" id="JBHUMR010000001">
    <property type="protein sequence ID" value="MFD2615806.1"/>
    <property type="molecule type" value="Genomic_DNA"/>
</dbReference>
<dbReference type="Proteomes" id="UP001597458">
    <property type="component" value="Unassembled WGS sequence"/>
</dbReference>
<dbReference type="NCBIfam" id="NF008033">
    <property type="entry name" value="PRK10765.1"/>
    <property type="match status" value="1"/>
</dbReference>
<dbReference type="InterPro" id="IPR029479">
    <property type="entry name" value="Nitroreductase"/>
</dbReference>
<proteinExistence type="inferred from homology"/>
<keyword evidence="5" id="KW-0521">NADP</keyword>
<evidence type="ECO:0000256" key="2">
    <source>
        <dbReference type="ARBA" id="ARBA00022630"/>
    </source>
</evidence>
<protein>
    <submittedName>
        <fullName evidence="7">Oxygen-insensitive NADPH nitroreductase</fullName>
    </submittedName>
</protein>
<dbReference type="Gene3D" id="3.40.109.10">
    <property type="entry name" value="NADH Oxidase"/>
    <property type="match status" value="1"/>
</dbReference>
<dbReference type="PANTHER" id="PTHR43425">
    <property type="entry name" value="OXYGEN-INSENSITIVE NADPH NITROREDUCTASE"/>
    <property type="match status" value="1"/>
</dbReference>
<organism evidence="7 8">
    <name type="scientific">Terrilactibacillus laevilacticus</name>
    <dbReference type="NCBI Taxonomy" id="1380157"/>
    <lineage>
        <taxon>Bacteria</taxon>
        <taxon>Bacillati</taxon>
        <taxon>Bacillota</taxon>
        <taxon>Bacilli</taxon>
        <taxon>Bacillales</taxon>
        <taxon>Bacillaceae</taxon>
        <taxon>Terrilactibacillus</taxon>
    </lineage>
</organism>
<dbReference type="InterPro" id="IPR016446">
    <property type="entry name" value="Flavin_OxRdtase_Frp"/>
</dbReference>
<keyword evidence="2 5" id="KW-0285">Flavoprotein</keyword>
<dbReference type="PANTHER" id="PTHR43425:SF3">
    <property type="entry name" value="NADPH-DEPENDENT OXIDOREDUCTASE"/>
    <property type="match status" value="1"/>
</dbReference>
<dbReference type="RefSeq" id="WP_141191050.1">
    <property type="nucleotide sequence ID" value="NZ_JBHUMR010000001.1"/>
</dbReference>
<evidence type="ECO:0000256" key="4">
    <source>
        <dbReference type="ARBA" id="ARBA00023002"/>
    </source>
</evidence>
<keyword evidence="3 5" id="KW-0288">FMN</keyword>
<evidence type="ECO:0000313" key="7">
    <source>
        <dbReference type="EMBL" id="MFD2615806.1"/>
    </source>
</evidence>
<keyword evidence="4 5" id="KW-0560">Oxidoreductase</keyword>
<dbReference type="CDD" id="cd02146">
    <property type="entry name" value="NfsA-like"/>
    <property type="match status" value="1"/>
</dbReference>
<comment type="caution">
    <text evidence="7">The sequence shown here is derived from an EMBL/GenBank/DDBJ whole genome shotgun (WGS) entry which is preliminary data.</text>
</comment>
<keyword evidence="8" id="KW-1185">Reference proteome</keyword>
<dbReference type="InterPro" id="IPR000415">
    <property type="entry name" value="Nitroreductase-like"/>
</dbReference>
<feature type="domain" description="Nitroreductase" evidence="6">
    <location>
        <begin position="9"/>
        <end position="161"/>
    </location>
</feature>
<dbReference type="SUPFAM" id="SSF55469">
    <property type="entry name" value="FMN-dependent nitroreductase-like"/>
    <property type="match status" value="1"/>
</dbReference>
<dbReference type="PIRSF" id="PIRSF005426">
    <property type="entry name" value="Frp"/>
    <property type="match status" value="1"/>
</dbReference>